<organism evidence="2 3">
    <name type="scientific">Ornithinibacillus xuwenensis</name>
    <dbReference type="NCBI Taxonomy" id="3144668"/>
    <lineage>
        <taxon>Bacteria</taxon>
        <taxon>Bacillati</taxon>
        <taxon>Bacillota</taxon>
        <taxon>Bacilli</taxon>
        <taxon>Bacillales</taxon>
        <taxon>Bacillaceae</taxon>
        <taxon>Ornithinibacillus</taxon>
    </lineage>
</organism>
<feature type="transmembrane region" description="Helical" evidence="1">
    <location>
        <begin position="48"/>
        <end position="68"/>
    </location>
</feature>
<keyword evidence="1" id="KW-0812">Transmembrane</keyword>
<name>A0ABU9XD45_9BACI</name>
<keyword evidence="3" id="KW-1185">Reference proteome</keyword>
<dbReference type="InterPro" id="IPR014231">
    <property type="entry name" value="Spore_YpjB"/>
</dbReference>
<dbReference type="Proteomes" id="UP001444625">
    <property type="component" value="Unassembled WGS sequence"/>
</dbReference>
<dbReference type="EMBL" id="JBDIML010000001">
    <property type="protein sequence ID" value="MEN2766191.1"/>
    <property type="molecule type" value="Genomic_DNA"/>
</dbReference>
<evidence type="ECO:0000313" key="3">
    <source>
        <dbReference type="Proteomes" id="UP001444625"/>
    </source>
</evidence>
<gene>
    <name evidence="2" type="ORF">ABC228_03250</name>
</gene>
<accession>A0ABU9XD45</accession>
<dbReference type="RefSeq" id="WP_345823645.1">
    <property type="nucleotide sequence ID" value="NZ_JBDIML010000001.1"/>
</dbReference>
<proteinExistence type="predicted"/>
<keyword evidence="1" id="KW-0472">Membrane</keyword>
<dbReference type="Pfam" id="PF09577">
    <property type="entry name" value="Spore_YpjB"/>
    <property type="match status" value="1"/>
</dbReference>
<sequence length="84" mass="9876">MKRNKLVNIFKWLLIGILLYVLIEIIIGETVNANTKQNQKGDDNMFPFYWLIIIVGGIIAITLSYVSWRKYRGEKEEKKNLDTE</sequence>
<evidence type="ECO:0000313" key="2">
    <source>
        <dbReference type="EMBL" id="MEN2766191.1"/>
    </source>
</evidence>
<feature type="transmembrane region" description="Helical" evidence="1">
    <location>
        <begin position="12"/>
        <end position="28"/>
    </location>
</feature>
<comment type="caution">
    <text evidence="2">The sequence shown here is derived from an EMBL/GenBank/DDBJ whole genome shotgun (WGS) entry which is preliminary data.</text>
</comment>
<evidence type="ECO:0000256" key="1">
    <source>
        <dbReference type="SAM" id="Phobius"/>
    </source>
</evidence>
<reference evidence="2 3" key="1">
    <citation type="submission" date="2024-05" db="EMBL/GenBank/DDBJ databases">
        <authorList>
            <person name="Haq I."/>
            <person name="Ullah Z."/>
            <person name="Ahmad R."/>
            <person name="Li M."/>
            <person name="Tong Y."/>
        </authorList>
    </citation>
    <scope>NUCLEOTIDE SEQUENCE [LARGE SCALE GENOMIC DNA]</scope>
    <source>
        <strain evidence="2 3">16A2E</strain>
    </source>
</reference>
<protein>
    <submittedName>
        <fullName evidence="2">Sporulation protein YpjB</fullName>
    </submittedName>
</protein>
<keyword evidence="1" id="KW-1133">Transmembrane helix</keyword>